<dbReference type="Pfam" id="PF11162">
    <property type="entry name" value="DUF2946"/>
    <property type="match status" value="1"/>
</dbReference>
<dbReference type="InterPro" id="IPR021333">
    <property type="entry name" value="DUF2946"/>
</dbReference>
<gene>
    <name evidence="2" type="ORF">DSM104635_02797</name>
</gene>
<evidence type="ECO:0000256" key="1">
    <source>
        <dbReference type="SAM" id="SignalP"/>
    </source>
</evidence>
<proteinExistence type="predicted"/>
<organism evidence="2 3">
    <name type="scientific">Terricaulis silvestris</name>
    <dbReference type="NCBI Taxonomy" id="2686094"/>
    <lineage>
        <taxon>Bacteria</taxon>
        <taxon>Pseudomonadati</taxon>
        <taxon>Pseudomonadota</taxon>
        <taxon>Alphaproteobacteria</taxon>
        <taxon>Caulobacterales</taxon>
        <taxon>Caulobacteraceae</taxon>
        <taxon>Terricaulis</taxon>
    </lineage>
</organism>
<evidence type="ECO:0000313" key="3">
    <source>
        <dbReference type="Proteomes" id="UP000431269"/>
    </source>
</evidence>
<keyword evidence="1" id="KW-0732">Signal</keyword>
<evidence type="ECO:0008006" key="4">
    <source>
        <dbReference type="Google" id="ProtNLM"/>
    </source>
</evidence>
<accession>A0A6I6MWE9</accession>
<reference evidence="3" key="1">
    <citation type="submission" date="2019-12" db="EMBL/GenBank/DDBJ databases">
        <title>Complete genome of Terracaulis silvestris 0127_4.</title>
        <authorList>
            <person name="Vieira S."/>
            <person name="Riedel T."/>
            <person name="Sproer C."/>
            <person name="Pascual J."/>
            <person name="Boedeker C."/>
            <person name="Overmann J."/>
        </authorList>
    </citation>
    <scope>NUCLEOTIDE SEQUENCE [LARGE SCALE GENOMIC DNA]</scope>
    <source>
        <strain evidence="3">0127_4</strain>
    </source>
</reference>
<keyword evidence="3" id="KW-1185">Reference proteome</keyword>
<evidence type="ECO:0000313" key="2">
    <source>
        <dbReference type="EMBL" id="QGZ95942.1"/>
    </source>
</evidence>
<dbReference type="AlphaFoldDB" id="A0A6I6MWE9"/>
<dbReference type="Proteomes" id="UP000431269">
    <property type="component" value="Chromosome"/>
</dbReference>
<dbReference type="EMBL" id="CP047045">
    <property type="protein sequence ID" value="QGZ95942.1"/>
    <property type="molecule type" value="Genomic_DNA"/>
</dbReference>
<feature type="signal peptide" evidence="1">
    <location>
        <begin position="1"/>
        <end position="21"/>
    </location>
</feature>
<feature type="chain" id="PRO_5026210860" description="DUF2946 domain-containing protein" evidence="1">
    <location>
        <begin position="22"/>
        <end position="124"/>
    </location>
</feature>
<sequence>MRLRAAGLVLALAAITFKAFLPPGFMPAEHDGRVGIVMCSGVTNAASLDLSRSDHAPSSPRQDTAGQHCPFAVAGAAAFAPHLIEVAAPTEAPIFVVAATPLATRPHATRIGPPLPARGPPLQA</sequence>
<name>A0A6I6MWE9_9CAUL</name>
<dbReference type="KEGG" id="tsv:DSM104635_02797"/>
<protein>
    <recommendedName>
        <fullName evidence="4">DUF2946 domain-containing protein</fullName>
    </recommendedName>
</protein>